<dbReference type="Proteomes" id="UP000596049">
    <property type="component" value="Chromosome"/>
</dbReference>
<evidence type="ECO:0000313" key="4">
    <source>
        <dbReference type="EMBL" id="QQP13970.1"/>
    </source>
</evidence>
<sequence>MKFHFQQAVRAIILLAFFAMIFNLHWTEEITKFINPKYENLSKTVAILFLLLFFVQVTRIFSFSTKKQHCYSTEHACCTQHDHGDSPINKKKVFSYLVIITPLLTGFFMPAKVLDASIADKKGASLILTKQSKTSKIEDYITSNKTVNENIYDEHAQDPMLMEERQEMPKKEYELLKQQLSQNQTIKMTDKDYTIYYEDINKDLSKYLGKKIQLKGFVLNEDSFPQNQLVISRFLITHCIADASIVGFLAELPENHTLVNDTWIEVIGTIDITTYNGESLPVIKVDNWVKIEEPEKPYLYPIDILISF</sequence>
<dbReference type="EMBL" id="CP067341">
    <property type="protein sequence ID" value="QQP13970.1"/>
    <property type="molecule type" value="Genomic_DNA"/>
</dbReference>
<accession>A0ABX7AXZ8</accession>
<dbReference type="PANTHER" id="PTHR40047:SF1">
    <property type="entry name" value="UPF0703 PROTEIN YCGQ"/>
    <property type="match status" value="1"/>
</dbReference>
<organism evidence="4 5">
    <name type="scientific">Lysinibacillus agricola</name>
    <dbReference type="NCBI Taxonomy" id="2590012"/>
    <lineage>
        <taxon>Bacteria</taxon>
        <taxon>Bacillati</taxon>
        <taxon>Bacillota</taxon>
        <taxon>Bacilli</taxon>
        <taxon>Bacillales</taxon>
        <taxon>Bacillaceae</taxon>
        <taxon>Lysinibacillus</taxon>
    </lineage>
</organism>
<keyword evidence="1" id="KW-0472">Membrane</keyword>
<dbReference type="Pfam" id="PF21537">
    <property type="entry name" value="DUF1980_C"/>
    <property type="match status" value="1"/>
</dbReference>
<name>A0ABX7AXZ8_9BACI</name>
<dbReference type="NCBIfam" id="TIGR03943">
    <property type="entry name" value="TIGR03943 family putative permease subunit"/>
    <property type="match status" value="1"/>
</dbReference>
<gene>
    <name evidence="4" type="ORF">FJQ98_08055</name>
</gene>
<proteinExistence type="predicted"/>
<feature type="transmembrane region" description="Helical" evidence="1">
    <location>
        <begin position="45"/>
        <end position="62"/>
    </location>
</feature>
<feature type="domain" description="DUF1980" evidence="3">
    <location>
        <begin position="168"/>
        <end position="301"/>
    </location>
</feature>
<dbReference type="Pfam" id="PF09323">
    <property type="entry name" value="DUF1980"/>
    <property type="match status" value="1"/>
</dbReference>
<keyword evidence="5" id="KW-1185">Reference proteome</keyword>
<dbReference type="InterPro" id="IPR048447">
    <property type="entry name" value="DUF1980_C"/>
</dbReference>
<evidence type="ECO:0000313" key="5">
    <source>
        <dbReference type="Proteomes" id="UP000596049"/>
    </source>
</evidence>
<evidence type="ECO:0000259" key="3">
    <source>
        <dbReference type="Pfam" id="PF21537"/>
    </source>
</evidence>
<dbReference type="InterPro" id="IPR052955">
    <property type="entry name" value="UPF0703_membrane_permease"/>
</dbReference>
<dbReference type="PANTHER" id="PTHR40047">
    <property type="entry name" value="UPF0703 PROTEIN YCGQ"/>
    <property type="match status" value="1"/>
</dbReference>
<dbReference type="RefSeq" id="WP_053595067.1">
    <property type="nucleotide sequence ID" value="NZ_CP067341.1"/>
</dbReference>
<feature type="domain" description="DUF1980" evidence="2">
    <location>
        <begin position="9"/>
        <end position="124"/>
    </location>
</feature>
<evidence type="ECO:0000256" key="1">
    <source>
        <dbReference type="SAM" id="Phobius"/>
    </source>
</evidence>
<reference evidence="4 5" key="1">
    <citation type="submission" date="2020-01" db="EMBL/GenBank/DDBJ databases">
        <authorList>
            <person name="Liu G."/>
            <person name="Liu B."/>
        </authorList>
    </citation>
    <scope>NUCLEOTIDE SEQUENCE [LARGE SCALE GENOMIC DNA]</scope>
    <source>
        <strain evidence="4 5">FJAT-51161</strain>
    </source>
</reference>
<evidence type="ECO:0000259" key="2">
    <source>
        <dbReference type="Pfam" id="PF09323"/>
    </source>
</evidence>
<dbReference type="InterPro" id="IPR048493">
    <property type="entry name" value="DUF1980_N"/>
</dbReference>
<dbReference type="InterPro" id="IPR015402">
    <property type="entry name" value="DUF1980"/>
</dbReference>
<keyword evidence="1" id="KW-0812">Transmembrane</keyword>
<protein>
    <submittedName>
        <fullName evidence="4">TIGR03943 family protein</fullName>
    </submittedName>
</protein>
<keyword evidence="1" id="KW-1133">Transmembrane helix</keyword>
<feature type="transmembrane region" description="Helical" evidence="1">
    <location>
        <begin position="93"/>
        <end position="111"/>
    </location>
</feature>
<feature type="transmembrane region" description="Helical" evidence="1">
    <location>
        <begin position="7"/>
        <end position="25"/>
    </location>
</feature>